<proteinExistence type="predicted"/>
<feature type="domain" description="(S)-ureidoglycine aminohydrolase cupin" evidence="1">
    <location>
        <begin position="45"/>
        <end position="115"/>
    </location>
</feature>
<dbReference type="Pfam" id="PF05899">
    <property type="entry name" value="Cupin_3"/>
    <property type="match status" value="1"/>
</dbReference>
<dbReference type="PANTHER" id="PTHR40943">
    <property type="entry name" value="CYTOPLASMIC PROTEIN-RELATED"/>
    <property type="match status" value="1"/>
</dbReference>
<dbReference type="PANTHER" id="PTHR40943:SF1">
    <property type="entry name" value="CYTOPLASMIC PROTEIN"/>
    <property type="match status" value="1"/>
</dbReference>
<dbReference type="Proteomes" id="UP000201838">
    <property type="component" value="Unassembled WGS sequence"/>
</dbReference>
<organism evidence="2 3">
    <name type="scientific">Boseongicola aestuarii</name>
    <dbReference type="NCBI Taxonomy" id="1470561"/>
    <lineage>
        <taxon>Bacteria</taxon>
        <taxon>Pseudomonadati</taxon>
        <taxon>Pseudomonadota</taxon>
        <taxon>Alphaproteobacteria</taxon>
        <taxon>Rhodobacterales</taxon>
        <taxon>Paracoccaceae</taxon>
        <taxon>Boseongicola</taxon>
    </lineage>
</organism>
<dbReference type="Gene3D" id="2.60.120.10">
    <property type="entry name" value="Jelly Rolls"/>
    <property type="match status" value="1"/>
</dbReference>
<evidence type="ECO:0000313" key="2">
    <source>
        <dbReference type="EMBL" id="SMX25218.1"/>
    </source>
</evidence>
<accession>A0A238J3F6</accession>
<dbReference type="EMBL" id="FXXQ01000013">
    <property type="protein sequence ID" value="SMX25218.1"/>
    <property type="molecule type" value="Genomic_DNA"/>
</dbReference>
<evidence type="ECO:0000313" key="3">
    <source>
        <dbReference type="Proteomes" id="UP000201838"/>
    </source>
</evidence>
<dbReference type="InterPro" id="IPR011051">
    <property type="entry name" value="RmlC_Cupin_sf"/>
</dbReference>
<dbReference type="RefSeq" id="WP_176440342.1">
    <property type="nucleotide sequence ID" value="NZ_FXXQ01000013.1"/>
</dbReference>
<dbReference type="AlphaFoldDB" id="A0A238J3F6"/>
<protein>
    <recommendedName>
        <fullName evidence="1">(S)-ureidoglycine aminohydrolase cupin domain-containing protein</fullName>
    </recommendedName>
</protein>
<gene>
    <name evidence="2" type="ORF">BOA8489_03353</name>
</gene>
<keyword evidence="3" id="KW-1185">Reference proteome</keyword>
<evidence type="ECO:0000259" key="1">
    <source>
        <dbReference type="Pfam" id="PF05899"/>
    </source>
</evidence>
<dbReference type="InterPro" id="IPR008579">
    <property type="entry name" value="UGlyAH_Cupin_dom"/>
</dbReference>
<sequence length="123" mass="13827">MIKYAPGDDVGPLEHWPFDNPASDYKITKGSPQTFGRIDKGGNGHTSRFGIWRCTEGAFECTEQGHELMTVLSGKCRITWLESGEMRDLAPGDTLFVEDGRRVQWDVSEDLTKVFFGHKPDGY</sequence>
<reference evidence="2 3" key="1">
    <citation type="submission" date="2017-05" db="EMBL/GenBank/DDBJ databases">
        <authorList>
            <person name="Song R."/>
            <person name="Chenine A.L."/>
            <person name="Ruprecht R.M."/>
        </authorList>
    </citation>
    <scope>NUCLEOTIDE SEQUENCE [LARGE SCALE GENOMIC DNA]</scope>
    <source>
        <strain evidence="2 3">CECT 8489</strain>
    </source>
</reference>
<dbReference type="InterPro" id="IPR014710">
    <property type="entry name" value="RmlC-like_jellyroll"/>
</dbReference>
<dbReference type="SUPFAM" id="SSF51182">
    <property type="entry name" value="RmlC-like cupins"/>
    <property type="match status" value="1"/>
</dbReference>
<name>A0A238J3F6_9RHOB</name>